<sequence>MYKFILIPLFISLSMILLGCQSKENVPIEMIAFNSLTDEEQDLIPVSPKDSIVKKVTVSGDIETFIDNNYQKDEVYSVSFNHSQMNSSESLVVFVDLDKKTVVGKGIIGK</sequence>
<keyword evidence="2" id="KW-1185">Reference proteome</keyword>
<comment type="caution">
    <text evidence="1">The sequence shown here is derived from an EMBL/GenBank/DDBJ whole genome shotgun (WGS) entry which is preliminary data.</text>
</comment>
<name>A0ABT3DLK2_9BACI</name>
<organism evidence="1 2">
    <name type="scientific">Metabacillus halosaccharovorans</name>
    <dbReference type="NCBI Taxonomy" id="930124"/>
    <lineage>
        <taxon>Bacteria</taxon>
        <taxon>Bacillati</taxon>
        <taxon>Bacillota</taxon>
        <taxon>Bacilli</taxon>
        <taxon>Bacillales</taxon>
        <taxon>Bacillaceae</taxon>
        <taxon>Metabacillus</taxon>
    </lineage>
</organism>
<reference evidence="1 2" key="1">
    <citation type="submission" date="2022-10" db="EMBL/GenBank/DDBJ databases">
        <title>Draft genome assembly of moderately radiation resistant bacterium Metabacillus halosaccharovorans.</title>
        <authorList>
            <person name="Pal S."/>
            <person name="Gopinathan A."/>
        </authorList>
    </citation>
    <scope>NUCLEOTIDE SEQUENCE [LARGE SCALE GENOMIC DNA]</scope>
    <source>
        <strain evidence="1 2">VITHBRA001</strain>
    </source>
</reference>
<gene>
    <name evidence="1" type="ORF">OIH86_20040</name>
</gene>
<proteinExistence type="predicted"/>
<evidence type="ECO:0000313" key="1">
    <source>
        <dbReference type="EMBL" id="MCV9887940.1"/>
    </source>
</evidence>
<dbReference type="PROSITE" id="PS51257">
    <property type="entry name" value="PROKAR_LIPOPROTEIN"/>
    <property type="match status" value="1"/>
</dbReference>
<protein>
    <recommendedName>
        <fullName evidence="3">DUF3221 domain-containing protein</fullName>
    </recommendedName>
</protein>
<dbReference type="Proteomes" id="UP001526147">
    <property type="component" value="Unassembled WGS sequence"/>
</dbReference>
<evidence type="ECO:0000313" key="2">
    <source>
        <dbReference type="Proteomes" id="UP001526147"/>
    </source>
</evidence>
<dbReference type="EMBL" id="JAOYEY010000048">
    <property type="protein sequence ID" value="MCV9887940.1"/>
    <property type="molecule type" value="Genomic_DNA"/>
</dbReference>
<dbReference type="RefSeq" id="WP_264144151.1">
    <property type="nucleotide sequence ID" value="NZ_JAOYEY010000048.1"/>
</dbReference>
<evidence type="ECO:0008006" key="3">
    <source>
        <dbReference type="Google" id="ProtNLM"/>
    </source>
</evidence>
<accession>A0ABT3DLK2</accession>